<dbReference type="Proteomes" id="UP000053617">
    <property type="component" value="Unassembled WGS sequence"/>
</dbReference>
<dbReference type="RefSeq" id="XP_013276070.1">
    <property type="nucleotide sequence ID" value="XM_013420616.1"/>
</dbReference>
<evidence type="ECO:0000313" key="4">
    <source>
        <dbReference type="Proteomes" id="UP000053617"/>
    </source>
</evidence>
<evidence type="ECO:0000313" key="3">
    <source>
        <dbReference type="EMBL" id="KIX08934.1"/>
    </source>
</evidence>
<dbReference type="EMBL" id="KN847475">
    <property type="protein sequence ID" value="KIX08934.1"/>
    <property type="molecule type" value="Genomic_DNA"/>
</dbReference>
<keyword evidence="2" id="KW-1133">Transmembrane helix</keyword>
<accession>A0A0D2ISH5</accession>
<keyword evidence="2" id="KW-0472">Membrane</keyword>
<dbReference type="OrthoDB" id="4160303at2759"/>
<feature type="compositionally biased region" description="Low complexity" evidence="1">
    <location>
        <begin position="47"/>
        <end position="74"/>
    </location>
</feature>
<gene>
    <name evidence="3" type="ORF">Z518_00012</name>
</gene>
<evidence type="ECO:0000256" key="1">
    <source>
        <dbReference type="SAM" id="MobiDB-lite"/>
    </source>
</evidence>
<dbReference type="AlphaFoldDB" id="A0A0D2ISH5"/>
<feature type="region of interest" description="Disordered" evidence="1">
    <location>
        <begin position="95"/>
        <end position="114"/>
    </location>
</feature>
<keyword evidence="2" id="KW-0812">Transmembrane</keyword>
<feature type="region of interest" description="Disordered" evidence="1">
    <location>
        <begin position="398"/>
        <end position="425"/>
    </location>
</feature>
<dbReference type="GeneID" id="25288083"/>
<keyword evidence="4" id="KW-1185">Reference proteome</keyword>
<name>A0A0D2ISH5_9EURO</name>
<protein>
    <submittedName>
        <fullName evidence="3">Uncharacterized protein</fullName>
    </submittedName>
</protein>
<evidence type="ECO:0000256" key="2">
    <source>
        <dbReference type="SAM" id="Phobius"/>
    </source>
</evidence>
<feature type="region of interest" description="Disordered" evidence="1">
    <location>
        <begin position="22"/>
        <end position="80"/>
    </location>
</feature>
<dbReference type="VEuPathDB" id="FungiDB:Z518_00012"/>
<feature type="transmembrane region" description="Helical" evidence="2">
    <location>
        <begin position="231"/>
        <end position="253"/>
    </location>
</feature>
<organism evidence="3 4">
    <name type="scientific">Rhinocladiella mackenziei CBS 650.93</name>
    <dbReference type="NCBI Taxonomy" id="1442369"/>
    <lineage>
        <taxon>Eukaryota</taxon>
        <taxon>Fungi</taxon>
        <taxon>Dikarya</taxon>
        <taxon>Ascomycota</taxon>
        <taxon>Pezizomycotina</taxon>
        <taxon>Eurotiomycetes</taxon>
        <taxon>Chaetothyriomycetidae</taxon>
        <taxon>Chaetothyriales</taxon>
        <taxon>Herpotrichiellaceae</taxon>
        <taxon>Rhinocladiella</taxon>
    </lineage>
</organism>
<sequence length="434" mass="46265">MSAAIATAPVFSYSSISITPCVSSPTNTTRTRQKHGPAEGDLNPSFGSAGTTTTTTTSITTMTMTPSATASTGSDPTQTTNLSVTIFTSSSATKESLTSTTSEISSTTSVSPSSLPESFAIQLQASASPANSTGFSTSPSQQIAPITISLSSTVTPPILPTSVSTTLKTSSMPVTPQALTPSVSSVPRTTFFPISTSTMEPTPPASLFSNNSTISPFIPDPEKHGAGTRRILMIAVPTGIGTAALIVCLWWLWSRFCPASYNKFFDLFPSFGFLTTKPKKKAAQPGLLTGVRDGAPGDTYARHLRQYEEEAVRVREKYSFDTPSTPRTGNSISATRAGSPWWKPKIVIPSSHDISPGTGNNPRRYGPFRRNFNEKTGSLESWEEKWFALGSDVDVSAPSRPMMKTKDQTMNNGKDMDQSLGTVIGPGQSWRKLI</sequence>
<proteinExistence type="predicted"/>
<reference evidence="3 4" key="1">
    <citation type="submission" date="2015-01" db="EMBL/GenBank/DDBJ databases">
        <title>The Genome Sequence of Rhinocladiella mackenzie CBS 650.93.</title>
        <authorList>
            <consortium name="The Broad Institute Genomics Platform"/>
            <person name="Cuomo C."/>
            <person name="de Hoog S."/>
            <person name="Gorbushina A."/>
            <person name="Stielow B."/>
            <person name="Teixiera M."/>
            <person name="Abouelleil A."/>
            <person name="Chapman S.B."/>
            <person name="Priest M."/>
            <person name="Young S.K."/>
            <person name="Wortman J."/>
            <person name="Nusbaum C."/>
            <person name="Birren B."/>
        </authorList>
    </citation>
    <scope>NUCLEOTIDE SEQUENCE [LARGE SCALE GENOMIC DNA]</scope>
    <source>
        <strain evidence="3 4">CBS 650.93</strain>
    </source>
</reference>
<dbReference type="STRING" id="1442369.A0A0D2ISH5"/>
<feature type="region of interest" description="Disordered" evidence="1">
    <location>
        <begin position="350"/>
        <end position="369"/>
    </location>
</feature>
<dbReference type="HOGENOM" id="CLU_631841_0_0_1"/>